<dbReference type="SUPFAM" id="SSF75005">
    <property type="entry name" value="Arabinanase/levansucrase/invertase"/>
    <property type="match status" value="1"/>
</dbReference>
<protein>
    <recommendedName>
        <fullName evidence="3">Glycosyl hydrolase family 32 N-terminal domain-containing protein</fullName>
    </recommendedName>
</protein>
<accession>A0A2N7X797</accession>
<sequence length="306" mass="34838">MKWEKLGLVCTADRFGVDVPTRVMVPTPVFVNEDTIRVFVTVCDKDNIGRPYYVDVDARDPRKVLRLSERPVMDVGTAPSFDEHGVVVAQVLKTRDGKLQMYYSGFERFRDVRYKIFTGLATSSNNGESFQRVKTTPILGGSDYESTFRCAPFVIEFEDRFSMWYVAGSSWETIRGKQVPRYSLKYLESPDGIEWPVEGRSCMELQHDEHGFGRPWIEIDEHGTYHLYYSIRVCSLAAYRLGYATSEDGLNWVRKDAEMGLEPTPGSFDSNGLSYSAIIEAHGSTYCFYNGNDFGREGFAVSKLIK</sequence>
<evidence type="ECO:0000313" key="2">
    <source>
        <dbReference type="Proteomes" id="UP000235777"/>
    </source>
</evidence>
<evidence type="ECO:0000313" key="1">
    <source>
        <dbReference type="EMBL" id="PMS37504.1"/>
    </source>
</evidence>
<reference evidence="1 2" key="1">
    <citation type="submission" date="2018-01" db="EMBL/GenBank/DDBJ databases">
        <title>Whole genome analyses suggest that Burkholderia sensu lato contains two further novel genera in the rhizoxinica-symbiotica group Mycetohabitans gen. nov., and Trinickia gen. nov.: implications for the evolution of diazotrophy and nodulation in the Burkholderiaceae.</title>
        <authorList>
            <person name="Estrada-de los Santos P."/>
            <person name="Palmer M."/>
            <person name="Chavez-Ramirez B."/>
            <person name="Beukes C."/>
            <person name="Steenkamp E.T."/>
            <person name="Hirsch A.M."/>
            <person name="Manyaka P."/>
            <person name="Maluk M."/>
            <person name="Lafos M."/>
            <person name="Crook M."/>
            <person name="Gross E."/>
            <person name="Simon M.F."/>
            <person name="Bueno dos Reis Junior F."/>
            <person name="Poole P.S."/>
            <person name="Venter S.N."/>
            <person name="James E.K."/>
        </authorList>
    </citation>
    <scope>NUCLEOTIDE SEQUENCE [LARGE SCALE GENOMIC DNA]</scope>
    <source>
        <strain evidence="1 2">JPY 581</strain>
    </source>
</reference>
<dbReference type="STRING" id="863227.GCA_000373005_02895"/>
<dbReference type="EMBL" id="PNYC01000003">
    <property type="protein sequence ID" value="PMS37504.1"/>
    <property type="molecule type" value="Genomic_DNA"/>
</dbReference>
<keyword evidence="2" id="KW-1185">Reference proteome</keyword>
<name>A0A2N7X797_9BURK</name>
<dbReference type="RefSeq" id="WP_018441468.1">
    <property type="nucleotide sequence ID" value="NZ_KB890176.1"/>
</dbReference>
<comment type="caution">
    <text evidence="1">The sequence shown here is derived from an EMBL/GenBank/DDBJ whole genome shotgun (WGS) entry which is preliminary data.</text>
</comment>
<dbReference type="Gene3D" id="2.115.10.20">
    <property type="entry name" value="Glycosyl hydrolase domain, family 43"/>
    <property type="match status" value="2"/>
</dbReference>
<dbReference type="OrthoDB" id="9801455at2"/>
<dbReference type="AlphaFoldDB" id="A0A2N7X797"/>
<dbReference type="PANTHER" id="PTHR35279">
    <property type="match status" value="1"/>
</dbReference>
<organism evidence="1 2">
    <name type="scientific">Trinickia symbiotica</name>
    <dbReference type="NCBI Taxonomy" id="863227"/>
    <lineage>
        <taxon>Bacteria</taxon>
        <taxon>Pseudomonadati</taxon>
        <taxon>Pseudomonadota</taxon>
        <taxon>Betaproteobacteria</taxon>
        <taxon>Burkholderiales</taxon>
        <taxon>Burkholderiaceae</taxon>
        <taxon>Trinickia</taxon>
    </lineage>
</organism>
<dbReference type="PANTHER" id="PTHR35279:SF1">
    <property type="entry name" value="ARABINANASE_LEVANSUCRASE_INVERTASE"/>
    <property type="match status" value="1"/>
</dbReference>
<gene>
    <name evidence="1" type="ORF">C0Z20_05895</name>
</gene>
<evidence type="ECO:0008006" key="3">
    <source>
        <dbReference type="Google" id="ProtNLM"/>
    </source>
</evidence>
<dbReference type="InterPro" id="IPR023296">
    <property type="entry name" value="Glyco_hydro_beta-prop_sf"/>
</dbReference>
<dbReference type="Proteomes" id="UP000235777">
    <property type="component" value="Unassembled WGS sequence"/>
</dbReference>
<proteinExistence type="predicted"/>